<evidence type="ECO:0000256" key="1">
    <source>
        <dbReference type="SAM" id="SignalP"/>
    </source>
</evidence>
<sequence length="623" mass="64953">MSLSTPSRRLPFAAATAIAVAIAASLSGGSQAASPMRDNDPANDVLIDNVRVFDGSRVLSNTRVLVIDGRIVDIGGKAAAPAGVTRVDGSGKTLYPGLIDAHAHSWGEARTDALRFGVTAELDMLGDWNRLPDLKRERESLARTQQADLWSAGAAVTAPGGHGTQYGMKVPALDKDGDPAAFVAGRIAEGSDYIKIILEDFSAHSETRRIPTITHAQAKEAIDAAHAGKRLAVVHVSRMRDGTAAIEAGADGLVHIFGEPADAAFVAAAKRRKAFVIPTLSVLGTMAQAGEGAKLVDDGKLSPWLTKEQRDSLKATFGAGDPHPAVLADAIANVRALHAAGVDVLAGTDAGNPGTAHGVSMHGELELLTRAGLSPSEALAAATSVPARRFDLADRGRIAPGLRADLVLVEGDPTTDIRASRAIVTVWKNGYAVERTRPVAGEAASPAGEALPAQTVLSDFDADAAGNAPGMVPANFGAGWMPTTDRMAGGASTGQIRRIAGGANGSAGALEVSGEIKPGFAFPWSGAMVFPSKVPMQLADLSSRKDLVFRVRGDGRRYALMLFHGNQQMPSMQMFETTADWTEVRVPLKNFPGADLSRVRGLAFTAGNPVGAFAFVLDDVRIE</sequence>
<dbReference type="PANTHER" id="PTHR43135">
    <property type="entry name" value="ALPHA-D-RIBOSE 1-METHYLPHOSPHONATE 5-TRIPHOSPHATE DIPHOSPHATASE"/>
    <property type="match status" value="1"/>
</dbReference>
<dbReference type="RefSeq" id="WP_386822017.1">
    <property type="nucleotide sequence ID" value="NZ_JBHTIF010000001.1"/>
</dbReference>
<reference evidence="5" key="1">
    <citation type="journal article" date="2019" name="Int. J. Syst. Evol. Microbiol.">
        <title>The Global Catalogue of Microorganisms (GCM) 10K type strain sequencing project: providing services to taxonomists for standard genome sequencing and annotation.</title>
        <authorList>
            <consortium name="The Broad Institute Genomics Platform"/>
            <consortium name="The Broad Institute Genome Sequencing Center for Infectious Disease"/>
            <person name="Wu L."/>
            <person name="Ma J."/>
        </authorList>
    </citation>
    <scope>NUCLEOTIDE SEQUENCE [LARGE SCALE GENOMIC DNA]</scope>
    <source>
        <strain evidence="5">CCUG 55585</strain>
    </source>
</reference>
<protein>
    <submittedName>
        <fullName evidence="4">CIA30 family protein</fullName>
    </submittedName>
</protein>
<gene>
    <name evidence="4" type="ORF">ACFQ0E_01950</name>
</gene>
<name>A0ABW2Y8D1_9GAMM</name>
<dbReference type="Pfam" id="PF01979">
    <property type="entry name" value="Amidohydro_1"/>
    <property type="match status" value="1"/>
</dbReference>
<evidence type="ECO:0000313" key="4">
    <source>
        <dbReference type="EMBL" id="MFD0724353.1"/>
    </source>
</evidence>
<dbReference type="Gene3D" id="3.40.50.10910">
    <property type="entry name" value="Amidohydrolase"/>
    <property type="match status" value="1"/>
</dbReference>
<dbReference type="InterPro" id="IPR008979">
    <property type="entry name" value="Galactose-bd-like_sf"/>
</dbReference>
<dbReference type="SUPFAM" id="SSF49785">
    <property type="entry name" value="Galactose-binding domain-like"/>
    <property type="match status" value="1"/>
</dbReference>
<organism evidence="4 5">
    <name type="scientific">Lysobacter brunescens</name>
    <dbReference type="NCBI Taxonomy" id="262323"/>
    <lineage>
        <taxon>Bacteria</taxon>
        <taxon>Pseudomonadati</taxon>
        <taxon>Pseudomonadota</taxon>
        <taxon>Gammaproteobacteria</taxon>
        <taxon>Lysobacterales</taxon>
        <taxon>Lysobacteraceae</taxon>
        <taxon>Lysobacter</taxon>
    </lineage>
</organism>
<dbReference type="PANTHER" id="PTHR43135:SF3">
    <property type="entry name" value="ALPHA-D-RIBOSE 1-METHYLPHOSPHONATE 5-TRIPHOSPHATE DIPHOSPHATASE"/>
    <property type="match status" value="1"/>
</dbReference>
<dbReference type="Pfam" id="PF08547">
    <property type="entry name" value="CIA30"/>
    <property type="match status" value="1"/>
</dbReference>
<dbReference type="Gene3D" id="2.30.40.10">
    <property type="entry name" value="Urease, subunit C, domain 1"/>
    <property type="match status" value="1"/>
</dbReference>
<comment type="caution">
    <text evidence="4">The sequence shown here is derived from an EMBL/GenBank/DDBJ whole genome shotgun (WGS) entry which is preliminary data.</text>
</comment>
<dbReference type="InterPro" id="IPR051781">
    <property type="entry name" value="Metallo-dep_Hydrolase"/>
</dbReference>
<accession>A0ABW2Y8D1</accession>
<evidence type="ECO:0000259" key="3">
    <source>
        <dbReference type="Pfam" id="PF08547"/>
    </source>
</evidence>
<dbReference type="InterPro" id="IPR006680">
    <property type="entry name" value="Amidohydro-rel"/>
</dbReference>
<dbReference type="SUPFAM" id="SSF51338">
    <property type="entry name" value="Composite domain of metallo-dependent hydrolases"/>
    <property type="match status" value="1"/>
</dbReference>
<dbReference type="InterPro" id="IPR011059">
    <property type="entry name" value="Metal-dep_hydrolase_composite"/>
</dbReference>
<proteinExistence type="predicted"/>
<dbReference type="Gene3D" id="3.30.110.90">
    <property type="entry name" value="Amidohydrolase"/>
    <property type="match status" value="1"/>
</dbReference>
<dbReference type="Proteomes" id="UP001597110">
    <property type="component" value="Unassembled WGS sequence"/>
</dbReference>
<feature type="domain" description="Amidohydrolase-related" evidence="2">
    <location>
        <begin position="157"/>
        <end position="430"/>
    </location>
</feature>
<dbReference type="SUPFAM" id="SSF51556">
    <property type="entry name" value="Metallo-dependent hydrolases"/>
    <property type="match status" value="1"/>
</dbReference>
<feature type="domain" description="NADH:ubiquinone oxidoreductase intermediate-associated protein 30" evidence="3">
    <location>
        <begin position="479"/>
        <end position="591"/>
    </location>
</feature>
<dbReference type="EMBL" id="JBHTIF010000001">
    <property type="protein sequence ID" value="MFD0724353.1"/>
    <property type="molecule type" value="Genomic_DNA"/>
</dbReference>
<evidence type="ECO:0000313" key="5">
    <source>
        <dbReference type="Proteomes" id="UP001597110"/>
    </source>
</evidence>
<dbReference type="Gene3D" id="1.20.58.520">
    <property type="entry name" value="Amidohydrolase"/>
    <property type="match status" value="1"/>
</dbReference>
<feature type="signal peptide" evidence="1">
    <location>
        <begin position="1"/>
        <end position="32"/>
    </location>
</feature>
<keyword evidence="1" id="KW-0732">Signal</keyword>
<dbReference type="Gene3D" id="2.60.120.430">
    <property type="entry name" value="Galactose-binding lectin"/>
    <property type="match status" value="1"/>
</dbReference>
<feature type="chain" id="PRO_5046754061" evidence="1">
    <location>
        <begin position="33"/>
        <end position="623"/>
    </location>
</feature>
<dbReference type="InterPro" id="IPR032466">
    <property type="entry name" value="Metal_Hydrolase"/>
</dbReference>
<keyword evidence="5" id="KW-1185">Reference proteome</keyword>
<evidence type="ECO:0000259" key="2">
    <source>
        <dbReference type="Pfam" id="PF01979"/>
    </source>
</evidence>
<dbReference type="InterPro" id="IPR013857">
    <property type="entry name" value="NADH-UbQ_OxRdtase-assoc_prot30"/>
</dbReference>